<dbReference type="Gene3D" id="3.40.50.1820">
    <property type="entry name" value="alpha/beta hydrolase"/>
    <property type="match status" value="1"/>
</dbReference>
<dbReference type="GO" id="GO:0016787">
    <property type="term" value="F:hydrolase activity"/>
    <property type="evidence" value="ECO:0007669"/>
    <property type="project" value="UniProtKB-KW"/>
</dbReference>
<evidence type="ECO:0000259" key="1">
    <source>
        <dbReference type="Pfam" id="PF01738"/>
    </source>
</evidence>
<evidence type="ECO:0000313" key="2">
    <source>
        <dbReference type="EMBL" id="CAA9227473.1"/>
    </source>
</evidence>
<dbReference type="AlphaFoldDB" id="A0A6J4HKH7"/>
<gene>
    <name evidence="2" type="ORF">AVDCRST_MAG41-986</name>
</gene>
<sequence>MPADLHLPAAGRGPGIVLFQEIFGVTAYVDARARDLAGLGYAVLVPHVYWRQGDPAIDGGDDALPRAMDALGRLDWPTAVADGAAALAVLRQRPEVAGPAGVFGFCFGGGLAFAVTARAAAAGAGPDFLVSYYGSALPELLDLAPAVRCPSLHHFGLDDAYIPVDVVRRIEAAVTAGGAATFLTYPGAGHAFDNPAPMFHHPQAAREAWAATGAWLARTAPTG</sequence>
<name>A0A6J4HKH7_9ACTN</name>
<reference evidence="2" key="1">
    <citation type="submission" date="2020-02" db="EMBL/GenBank/DDBJ databases">
        <authorList>
            <person name="Meier V. D."/>
        </authorList>
    </citation>
    <scope>NUCLEOTIDE SEQUENCE</scope>
    <source>
        <strain evidence="2">AVDCRST_MAG41</strain>
    </source>
</reference>
<accession>A0A6J4HKH7</accession>
<keyword evidence="2" id="KW-0378">Hydrolase</keyword>
<dbReference type="InterPro" id="IPR029058">
    <property type="entry name" value="AB_hydrolase_fold"/>
</dbReference>
<dbReference type="PANTHER" id="PTHR46623:SF6">
    <property type="entry name" value="ALPHA_BETA-HYDROLASES SUPERFAMILY PROTEIN"/>
    <property type="match status" value="1"/>
</dbReference>
<protein>
    <submittedName>
        <fullName evidence="2">Dienelactone hydrolase family protein</fullName>
    </submittedName>
</protein>
<dbReference type="InterPro" id="IPR002925">
    <property type="entry name" value="Dienelactn_hydro"/>
</dbReference>
<dbReference type="PANTHER" id="PTHR46623">
    <property type="entry name" value="CARBOXYMETHYLENEBUTENOLIDASE-RELATED"/>
    <property type="match status" value="1"/>
</dbReference>
<dbReference type="EMBL" id="CADCTP010000083">
    <property type="protein sequence ID" value="CAA9227473.1"/>
    <property type="molecule type" value="Genomic_DNA"/>
</dbReference>
<organism evidence="2">
    <name type="scientific">uncultured Mycobacteriales bacterium</name>
    <dbReference type="NCBI Taxonomy" id="581187"/>
    <lineage>
        <taxon>Bacteria</taxon>
        <taxon>Bacillati</taxon>
        <taxon>Actinomycetota</taxon>
        <taxon>Actinomycetes</taxon>
        <taxon>Mycobacteriales</taxon>
        <taxon>environmental samples</taxon>
    </lineage>
</organism>
<dbReference type="SUPFAM" id="SSF53474">
    <property type="entry name" value="alpha/beta-Hydrolases"/>
    <property type="match status" value="1"/>
</dbReference>
<dbReference type="InterPro" id="IPR051049">
    <property type="entry name" value="Dienelactone_hydrolase-like"/>
</dbReference>
<dbReference type="Pfam" id="PF01738">
    <property type="entry name" value="DLH"/>
    <property type="match status" value="1"/>
</dbReference>
<proteinExistence type="predicted"/>
<feature type="domain" description="Dienelactone hydrolase" evidence="1">
    <location>
        <begin position="5"/>
        <end position="218"/>
    </location>
</feature>